<keyword evidence="8" id="KW-0472">Membrane</keyword>
<evidence type="ECO:0000256" key="8">
    <source>
        <dbReference type="RuleBase" id="RU003993"/>
    </source>
</evidence>
<keyword evidence="8" id="KW-0812">Transmembrane</keyword>
<feature type="domain" description="Peptidase S26" evidence="11">
    <location>
        <begin position="32"/>
        <end position="186"/>
    </location>
</feature>
<dbReference type="InterPro" id="IPR036286">
    <property type="entry name" value="LexA/Signal_pep-like_sf"/>
</dbReference>
<dbReference type="GO" id="GO:0006465">
    <property type="term" value="P:signal peptide processing"/>
    <property type="evidence" value="ECO:0007669"/>
    <property type="project" value="InterPro"/>
</dbReference>
<evidence type="ECO:0000256" key="7">
    <source>
        <dbReference type="PIRSR" id="PIRSR600223-1"/>
    </source>
</evidence>
<dbReference type="PRINTS" id="PR00727">
    <property type="entry name" value="LEADERPTASE"/>
</dbReference>
<evidence type="ECO:0000256" key="10">
    <source>
        <dbReference type="SAM" id="MobiDB-lite"/>
    </source>
</evidence>
<dbReference type="Pfam" id="PF10502">
    <property type="entry name" value="Peptidase_S26"/>
    <property type="match status" value="1"/>
</dbReference>
<comment type="subcellular location">
    <subcellularLocation>
        <location evidence="2">Cell membrane</location>
        <topology evidence="2">Single-pass type II membrane protein</topology>
    </subcellularLocation>
    <subcellularLocation>
        <location evidence="9">Membrane</location>
        <topology evidence="9">Single-pass type II membrane protein</topology>
    </subcellularLocation>
</comment>
<dbReference type="PROSITE" id="PS00760">
    <property type="entry name" value="SPASE_I_2"/>
    <property type="match status" value="1"/>
</dbReference>
<dbReference type="SUPFAM" id="SSF51306">
    <property type="entry name" value="LexA/Signal peptidase"/>
    <property type="match status" value="1"/>
</dbReference>
<dbReference type="Gene3D" id="2.10.109.10">
    <property type="entry name" value="Umud Fragment, subunit A"/>
    <property type="match status" value="1"/>
</dbReference>
<protein>
    <recommendedName>
        <fullName evidence="4 8">Signal peptidase I</fullName>
        <ecNumber evidence="4 8">3.4.21.89</ecNumber>
    </recommendedName>
</protein>
<comment type="catalytic activity">
    <reaction evidence="1 8">
        <text>Cleavage of hydrophobic, N-terminal signal or leader sequences from secreted and periplasmic proteins.</text>
        <dbReference type="EC" id="3.4.21.89"/>
    </reaction>
</comment>
<dbReference type="InterPro" id="IPR019757">
    <property type="entry name" value="Pept_S26A_signal_pept_1_Lys-AS"/>
</dbReference>
<dbReference type="PANTHER" id="PTHR43390:SF1">
    <property type="entry name" value="CHLOROPLAST PROCESSING PEPTIDASE"/>
    <property type="match status" value="1"/>
</dbReference>
<sequence length="194" mass="21853">MTERHSQQNLETAPEGRYGPRSPKKSGGVFEFVVILLVSFALVFGVVRPFIVEAFRIPSESMVPTLEIGDRLFVNKFIYRFTDPERGDVIVFRSVEGGEEDLIKRVVAVPGDTVEVRDGTLYVNGQPQPDAYVNREFPDRSYYGPTTVLEGRVFAMGDNRANSRDSRFFGPVPYENIEGEAFLLFWPPGRIGPL</sequence>
<evidence type="ECO:0000313" key="12">
    <source>
        <dbReference type="EMBL" id="CAA9458995.1"/>
    </source>
</evidence>
<dbReference type="GO" id="GO:0004252">
    <property type="term" value="F:serine-type endopeptidase activity"/>
    <property type="evidence" value="ECO:0007669"/>
    <property type="project" value="InterPro"/>
</dbReference>
<keyword evidence="6 8" id="KW-0378">Hydrolase</keyword>
<evidence type="ECO:0000256" key="2">
    <source>
        <dbReference type="ARBA" id="ARBA00004401"/>
    </source>
</evidence>
<feature type="active site" evidence="7">
    <location>
        <position position="61"/>
    </location>
</feature>
<evidence type="ECO:0000256" key="5">
    <source>
        <dbReference type="ARBA" id="ARBA00022670"/>
    </source>
</evidence>
<evidence type="ECO:0000256" key="3">
    <source>
        <dbReference type="ARBA" id="ARBA00009370"/>
    </source>
</evidence>
<feature type="transmembrane region" description="Helical" evidence="8">
    <location>
        <begin position="29"/>
        <end position="51"/>
    </location>
</feature>
<comment type="similarity">
    <text evidence="3 9">Belongs to the peptidase S26 family.</text>
</comment>
<dbReference type="GO" id="GO:0005886">
    <property type="term" value="C:plasma membrane"/>
    <property type="evidence" value="ECO:0007669"/>
    <property type="project" value="UniProtKB-SubCell"/>
</dbReference>
<dbReference type="NCBIfam" id="TIGR02227">
    <property type="entry name" value="sigpep_I_bact"/>
    <property type="match status" value="1"/>
</dbReference>
<evidence type="ECO:0000256" key="1">
    <source>
        <dbReference type="ARBA" id="ARBA00000677"/>
    </source>
</evidence>
<evidence type="ECO:0000259" key="11">
    <source>
        <dbReference type="Pfam" id="PF10502"/>
    </source>
</evidence>
<dbReference type="InterPro" id="IPR019756">
    <property type="entry name" value="Pept_S26A_signal_pept_1_Ser-AS"/>
</dbReference>
<dbReference type="PANTHER" id="PTHR43390">
    <property type="entry name" value="SIGNAL PEPTIDASE I"/>
    <property type="match status" value="1"/>
</dbReference>
<dbReference type="EMBL" id="CADCVD010000178">
    <property type="protein sequence ID" value="CAA9458995.1"/>
    <property type="molecule type" value="Genomic_DNA"/>
</dbReference>
<evidence type="ECO:0000256" key="6">
    <source>
        <dbReference type="ARBA" id="ARBA00022801"/>
    </source>
</evidence>
<dbReference type="CDD" id="cd06530">
    <property type="entry name" value="S26_SPase_I"/>
    <property type="match status" value="1"/>
</dbReference>
<dbReference type="PROSITE" id="PS00501">
    <property type="entry name" value="SPASE_I_1"/>
    <property type="match status" value="1"/>
</dbReference>
<keyword evidence="5 8" id="KW-0645">Protease</keyword>
<dbReference type="EC" id="3.4.21.89" evidence="4 8"/>
<gene>
    <name evidence="12" type="ORF">AVDCRST_MAG37-3458</name>
</gene>
<reference evidence="12" key="1">
    <citation type="submission" date="2020-02" db="EMBL/GenBank/DDBJ databases">
        <authorList>
            <person name="Meier V. D."/>
        </authorList>
    </citation>
    <scope>NUCLEOTIDE SEQUENCE</scope>
    <source>
        <strain evidence="12">AVDCRST_MAG37</strain>
    </source>
</reference>
<dbReference type="InterPro" id="IPR000223">
    <property type="entry name" value="Pept_S26A_signal_pept_1"/>
</dbReference>
<dbReference type="GO" id="GO:0009003">
    <property type="term" value="F:signal peptidase activity"/>
    <property type="evidence" value="ECO:0007669"/>
    <property type="project" value="UniProtKB-EC"/>
</dbReference>
<evidence type="ECO:0000256" key="4">
    <source>
        <dbReference type="ARBA" id="ARBA00013208"/>
    </source>
</evidence>
<accession>A0A6J4QYE6</accession>
<evidence type="ECO:0000256" key="9">
    <source>
        <dbReference type="RuleBase" id="RU362042"/>
    </source>
</evidence>
<feature type="region of interest" description="Disordered" evidence="10">
    <location>
        <begin position="1"/>
        <end position="22"/>
    </location>
</feature>
<name>A0A6J4QYE6_9ACTN</name>
<organism evidence="12">
    <name type="scientific">uncultured Rubrobacteraceae bacterium</name>
    <dbReference type="NCBI Taxonomy" id="349277"/>
    <lineage>
        <taxon>Bacteria</taxon>
        <taxon>Bacillati</taxon>
        <taxon>Actinomycetota</taxon>
        <taxon>Rubrobacteria</taxon>
        <taxon>Rubrobacterales</taxon>
        <taxon>Rubrobacteraceae</taxon>
        <taxon>environmental samples</taxon>
    </lineage>
</organism>
<dbReference type="InterPro" id="IPR019533">
    <property type="entry name" value="Peptidase_S26"/>
</dbReference>
<dbReference type="AlphaFoldDB" id="A0A6J4QYE6"/>
<proteinExistence type="inferred from homology"/>
<feature type="active site" evidence="7">
    <location>
        <position position="104"/>
    </location>
</feature>
<keyword evidence="8" id="KW-1133">Transmembrane helix</keyword>